<protein>
    <submittedName>
        <fullName evidence="2">Uncharacterized protein</fullName>
    </submittedName>
</protein>
<feature type="transmembrane region" description="Helical" evidence="1">
    <location>
        <begin position="21"/>
        <end position="44"/>
    </location>
</feature>
<evidence type="ECO:0000313" key="2">
    <source>
        <dbReference type="EMBL" id="RLN24143.1"/>
    </source>
</evidence>
<organism evidence="2 3">
    <name type="scientific">Panicum miliaceum</name>
    <name type="common">Proso millet</name>
    <name type="synonym">Broomcorn millet</name>
    <dbReference type="NCBI Taxonomy" id="4540"/>
    <lineage>
        <taxon>Eukaryota</taxon>
        <taxon>Viridiplantae</taxon>
        <taxon>Streptophyta</taxon>
        <taxon>Embryophyta</taxon>
        <taxon>Tracheophyta</taxon>
        <taxon>Spermatophyta</taxon>
        <taxon>Magnoliopsida</taxon>
        <taxon>Liliopsida</taxon>
        <taxon>Poales</taxon>
        <taxon>Poaceae</taxon>
        <taxon>PACMAD clade</taxon>
        <taxon>Panicoideae</taxon>
        <taxon>Panicodae</taxon>
        <taxon>Paniceae</taxon>
        <taxon>Panicinae</taxon>
        <taxon>Panicum</taxon>
        <taxon>Panicum sect. Panicum</taxon>
    </lineage>
</organism>
<comment type="caution">
    <text evidence="2">The sequence shown here is derived from an EMBL/GenBank/DDBJ whole genome shotgun (WGS) entry which is preliminary data.</text>
</comment>
<evidence type="ECO:0000256" key="1">
    <source>
        <dbReference type="SAM" id="Phobius"/>
    </source>
</evidence>
<proteinExistence type="predicted"/>
<name>A0A3L6SRM2_PANMI</name>
<evidence type="ECO:0000313" key="3">
    <source>
        <dbReference type="Proteomes" id="UP000275267"/>
    </source>
</evidence>
<accession>A0A3L6SRM2</accession>
<keyword evidence="1" id="KW-0812">Transmembrane</keyword>
<keyword evidence="3" id="KW-1185">Reference proteome</keyword>
<dbReference type="Proteomes" id="UP000275267">
    <property type="component" value="Unassembled WGS sequence"/>
</dbReference>
<sequence length="112" mass="11575">MPQVRIINRYAVIRAYLLKAIKLVGSLALLWSTVVLLGGFVTALKKKDFSCLTLIGFMQAAGGPSYRAGSAMAGGTEAAGARDVSAEAAGASSLAIGLPSRQPEGHHGRTCD</sequence>
<gene>
    <name evidence="2" type="ORF">C2845_PM07G04520</name>
</gene>
<dbReference type="AlphaFoldDB" id="A0A3L6SRM2"/>
<dbReference type="EMBL" id="PQIB02000004">
    <property type="protein sequence ID" value="RLN24143.1"/>
    <property type="molecule type" value="Genomic_DNA"/>
</dbReference>
<keyword evidence="1" id="KW-1133">Transmembrane helix</keyword>
<reference evidence="3" key="1">
    <citation type="journal article" date="2019" name="Nat. Commun.">
        <title>The genome of broomcorn millet.</title>
        <authorList>
            <person name="Zou C."/>
            <person name="Miki D."/>
            <person name="Li D."/>
            <person name="Tang Q."/>
            <person name="Xiao L."/>
            <person name="Rajput S."/>
            <person name="Deng P."/>
            <person name="Jia W."/>
            <person name="Huang R."/>
            <person name="Zhang M."/>
            <person name="Sun Y."/>
            <person name="Hu J."/>
            <person name="Fu X."/>
            <person name="Schnable P.S."/>
            <person name="Li F."/>
            <person name="Zhang H."/>
            <person name="Feng B."/>
            <person name="Zhu X."/>
            <person name="Liu R."/>
            <person name="Schnable J.C."/>
            <person name="Zhu J.-K."/>
            <person name="Zhang H."/>
        </authorList>
    </citation>
    <scope>NUCLEOTIDE SEQUENCE [LARGE SCALE GENOMIC DNA]</scope>
</reference>
<dbReference type="STRING" id="4540.A0A3L6SRM2"/>
<dbReference type="OrthoDB" id="695539at2759"/>
<keyword evidence="1" id="KW-0472">Membrane</keyword>